<dbReference type="InterPro" id="IPR052523">
    <property type="entry name" value="Trichothecene_AcTrans"/>
</dbReference>
<dbReference type="SUPFAM" id="SSF55729">
    <property type="entry name" value="Acyl-CoA N-acyltransferases (Nat)"/>
    <property type="match status" value="1"/>
</dbReference>
<dbReference type="EMBL" id="CP120627">
    <property type="protein sequence ID" value="WEW54610.1"/>
    <property type="molecule type" value="Genomic_DNA"/>
</dbReference>
<evidence type="ECO:0008006" key="3">
    <source>
        <dbReference type="Google" id="ProtNLM"/>
    </source>
</evidence>
<reference evidence="1" key="1">
    <citation type="submission" date="2023-03" db="EMBL/GenBank/DDBJ databases">
        <title>Emydomyces testavorans Genome Sequence.</title>
        <authorList>
            <person name="Hoyer L."/>
        </authorList>
    </citation>
    <scope>NUCLEOTIDE SEQUENCE</scope>
    <source>
        <strain evidence="1">16-2883</strain>
    </source>
</reference>
<dbReference type="PANTHER" id="PTHR42791">
    <property type="entry name" value="GNAT FAMILY ACETYLTRANSFERASE"/>
    <property type="match status" value="1"/>
</dbReference>
<organism evidence="1 2">
    <name type="scientific">Emydomyces testavorans</name>
    <dbReference type="NCBI Taxonomy" id="2070801"/>
    <lineage>
        <taxon>Eukaryota</taxon>
        <taxon>Fungi</taxon>
        <taxon>Dikarya</taxon>
        <taxon>Ascomycota</taxon>
        <taxon>Pezizomycotina</taxon>
        <taxon>Eurotiomycetes</taxon>
        <taxon>Eurotiomycetidae</taxon>
        <taxon>Onygenales</taxon>
        <taxon>Nannizziopsiaceae</taxon>
        <taxon>Emydomyces</taxon>
    </lineage>
</organism>
<proteinExistence type="predicted"/>
<dbReference type="PANTHER" id="PTHR42791:SF5">
    <property type="entry name" value="HYPOTHETICAL ACETYLTRANSFERASE (EUROFUNG)"/>
    <property type="match status" value="1"/>
</dbReference>
<keyword evidence="2" id="KW-1185">Reference proteome</keyword>
<protein>
    <recommendedName>
        <fullName evidence="3">N-acetyltransferase domain-containing protein</fullName>
    </recommendedName>
</protein>
<name>A0AAF0IE17_9EURO</name>
<accession>A0AAF0IE17</accession>
<gene>
    <name evidence="1" type="ORF">PRK78_000030</name>
</gene>
<dbReference type="Gene3D" id="3.40.630.30">
    <property type="match status" value="1"/>
</dbReference>
<dbReference type="InterPro" id="IPR016181">
    <property type="entry name" value="Acyl_CoA_acyltransferase"/>
</dbReference>
<dbReference type="AlphaFoldDB" id="A0AAF0IE17"/>
<dbReference type="Proteomes" id="UP001219355">
    <property type="component" value="Chromosome 1"/>
</dbReference>
<evidence type="ECO:0000313" key="2">
    <source>
        <dbReference type="Proteomes" id="UP001219355"/>
    </source>
</evidence>
<sequence length="266" mass="30092">MYLHLLDLVDADFPEMVAAQWEAFETPYQGILHAVCPIFDNDRAASLADNTQRQLKEHREAGSASHWVKVVDVDAGNKIVGAARWLVYEKNPFTEASGDRDRDSGPVADWFLENSVEREYVSRLIAQIGAGRMKFARRPHLCIQLMHRTLDLYSAFTIPKYRCAGVGTLLTQWGLEKADNMGLECWLEASRMGYGLYKSNGFNPVCELPLDPSMPDNLSKEDQAALKRLRGLIQPPVHYTLMWRPRGGQYTEGVTVKLWEAESDSD</sequence>
<evidence type="ECO:0000313" key="1">
    <source>
        <dbReference type="EMBL" id="WEW54610.1"/>
    </source>
</evidence>